<keyword evidence="3" id="KW-0732">Signal</keyword>
<reference evidence="4" key="1">
    <citation type="submission" date="2022-03" db="EMBL/GenBank/DDBJ databases">
        <authorList>
            <person name="Martin C."/>
        </authorList>
    </citation>
    <scope>NUCLEOTIDE SEQUENCE</scope>
</reference>
<evidence type="ECO:0000313" key="4">
    <source>
        <dbReference type="EMBL" id="CAH1789352.1"/>
    </source>
</evidence>
<name>A0A8J1TQY5_OWEFU</name>
<evidence type="ECO:0000256" key="2">
    <source>
        <dbReference type="SAM" id="Phobius"/>
    </source>
</evidence>
<dbReference type="CDD" id="cd12087">
    <property type="entry name" value="TM_EGFR-like"/>
    <property type="match status" value="1"/>
</dbReference>
<evidence type="ECO:0000256" key="3">
    <source>
        <dbReference type="SAM" id="SignalP"/>
    </source>
</evidence>
<dbReference type="EMBL" id="CAIIXF020000007">
    <property type="protein sequence ID" value="CAH1789352.1"/>
    <property type="molecule type" value="Genomic_DNA"/>
</dbReference>
<feature type="region of interest" description="Disordered" evidence="1">
    <location>
        <begin position="67"/>
        <end position="90"/>
    </location>
</feature>
<dbReference type="OrthoDB" id="6692864at2759"/>
<feature type="compositionally biased region" description="Low complexity" evidence="1">
    <location>
        <begin position="79"/>
        <end position="90"/>
    </location>
</feature>
<feature type="signal peptide" evidence="3">
    <location>
        <begin position="1"/>
        <end position="18"/>
    </location>
</feature>
<proteinExistence type="predicted"/>
<dbReference type="AlphaFoldDB" id="A0A8J1TQY5"/>
<sequence length="195" mass="21364">MPKSLFLLVFCVTLPVVADTYKPAVRGVRYFEQSQAHQNDSGINTNKTQNTTPIKGYLKFNGSKMNNTSSASGMAPNKSSTSSLPTTSTVSSSFWRNGTEPWNNTSSTMSPHGVGHKNAVMTGAIVGIVVGCLALIGLAIALGVYLRKKYRVRKYRKGIQRAFTTEPDAGDEMEWDDMGATTIYDESRDDYVVEF</sequence>
<evidence type="ECO:0000256" key="1">
    <source>
        <dbReference type="SAM" id="MobiDB-lite"/>
    </source>
</evidence>
<gene>
    <name evidence="4" type="ORF">OFUS_LOCUS14726</name>
</gene>
<comment type="caution">
    <text evidence="4">The sequence shown here is derived from an EMBL/GenBank/DDBJ whole genome shotgun (WGS) entry which is preliminary data.</text>
</comment>
<evidence type="ECO:0000313" key="5">
    <source>
        <dbReference type="Proteomes" id="UP000749559"/>
    </source>
</evidence>
<keyword evidence="2" id="KW-1133">Transmembrane helix</keyword>
<organism evidence="4 5">
    <name type="scientific">Owenia fusiformis</name>
    <name type="common">Polychaete worm</name>
    <dbReference type="NCBI Taxonomy" id="6347"/>
    <lineage>
        <taxon>Eukaryota</taxon>
        <taxon>Metazoa</taxon>
        <taxon>Spiralia</taxon>
        <taxon>Lophotrochozoa</taxon>
        <taxon>Annelida</taxon>
        <taxon>Polychaeta</taxon>
        <taxon>Sedentaria</taxon>
        <taxon>Canalipalpata</taxon>
        <taxon>Sabellida</taxon>
        <taxon>Oweniida</taxon>
        <taxon>Oweniidae</taxon>
        <taxon>Owenia</taxon>
    </lineage>
</organism>
<dbReference type="Proteomes" id="UP000749559">
    <property type="component" value="Unassembled WGS sequence"/>
</dbReference>
<keyword evidence="5" id="KW-1185">Reference proteome</keyword>
<feature type="chain" id="PRO_5044278306" evidence="3">
    <location>
        <begin position="19"/>
        <end position="195"/>
    </location>
</feature>
<keyword evidence="2" id="KW-0812">Transmembrane</keyword>
<keyword evidence="2" id="KW-0472">Membrane</keyword>
<protein>
    <submittedName>
        <fullName evidence="4">Uncharacterized protein</fullName>
    </submittedName>
</protein>
<feature type="transmembrane region" description="Helical" evidence="2">
    <location>
        <begin position="119"/>
        <end position="146"/>
    </location>
</feature>
<accession>A0A8J1TQY5</accession>